<keyword evidence="1" id="KW-1133">Transmembrane helix</keyword>
<gene>
    <name evidence="3" type="ORF">OM075_24250</name>
</gene>
<proteinExistence type="predicted"/>
<dbReference type="RefSeq" id="WP_301193142.1">
    <property type="nucleotide sequence ID" value="NZ_JAPDPJ010000135.1"/>
</dbReference>
<accession>A0AAE3MA31</accession>
<evidence type="ECO:0000259" key="2">
    <source>
        <dbReference type="Pfam" id="PF19762"/>
    </source>
</evidence>
<evidence type="ECO:0000313" key="3">
    <source>
        <dbReference type="EMBL" id="MCW3789594.1"/>
    </source>
</evidence>
<evidence type="ECO:0000313" key="4">
    <source>
        <dbReference type="Proteomes" id="UP001209229"/>
    </source>
</evidence>
<feature type="transmembrane region" description="Helical" evidence="1">
    <location>
        <begin position="59"/>
        <end position="79"/>
    </location>
</feature>
<keyword evidence="1" id="KW-0812">Transmembrane</keyword>
<dbReference type="InterPro" id="IPR046216">
    <property type="entry name" value="DUF6249"/>
</dbReference>
<name>A0AAE3MA31_9BACT</name>
<reference evidence="3" key="1">
    <citation type="submission" date="2022-10" db="EMBL/GenBank/DDBJ databases">
        <authorList>
            <person name="Yu W.X."/>
        </authorList>
    </citation>
    <scope>NUCLEOTIDE SEQUENCE</scope>
    <source>
        <strain evidence="3">AAT</strain>
    </source>
</reference>
<comment type="caution">
    <text evidence="3">The sequence shown here is derived from an EMBL/GenBank/DDBJ whole genome shotgun (WGS) entry which is preliminary data.</text>
</comment>
<keyword evidence="1" id="KW-0472">Membrane</keyword>
<feature type="domain" description="DUF6249" evidence="2">
    <location>
        <begin position="7"/>
        <end position="110"/>
    </location>
</feature>
<keyword evidence="4" id="KW-1185">Reference proteome</keyword>
<feature type="transmembrane region" description="Helical" evidence="1">
    <location>
        <begin position="6"/>
        <end position="27"/>
    </location>
</feature>
<dbReference type="EMBL" id="JAPDPJ010000135">
    <property type="protein sequence ID" value="MCW3789594.1"/>
    <property type="molecule type" value="Genomic_DNA"/>
</dbReference>
<protein>
    <recommendedName>
        <fullName evidence="2">DUF6249 domain-containing protein</fullName>
    </recommendedName>
</protein>
<dbReference type="AlphaFoldDB" id="A0AAE3MA31"/>
<evidence type="ECO:0000256" key="1">
    <source>
        <dbReference type="SAM" id="Phobius"/>
    </source>
</evidence>
<sequence>MKADDLISMILILGVLPIAILLIIFYIQKAKIKERSQLLDKGIDILSMPKKESAFNSPLMWGLFSIGIGLGFFLGFFLIELKILLNEAFPAFLAMIFGGIGLTIYHYINKKEGKK</sequence>
<dbReference type="Proteomes" id="UP001209229">
    <property type="component" value="Unassembled WGS sequence"/>
</dbReference>
<feature type="transmembrane region" description="Helical" evidence="1">
    <location>
        <begin position="91"/>
        <end position="108"/>
    </location>
</feature>
<organism evidence="3 4">
    <name type="scientific">Plebeiibacterium sediminum</name>
    <dbReference type="NCBI Taxonomy" id="2992112"/>
    <lineage>
        <taxon>Bacteria</taxon>
        <taxon>Pseudomonadati</taxon>
        <taxon>Bacteroidota</taxon>
        <taxon>Bacteroidia</taxon>
        <taxon>Marinilabiliales</taxon>
        <taxon>Marinilabiliaceae</taxon>
        <taxon>Plebeiibacterium</taxon>
    </lineage>
</organism>
<dbReference type="Pfam" id="PF19762">
    <property type="entry name" value="DUF6249"/>
    <property type="match status" value="1"/>
</dbReference>